<dbReference type="SMART" id="SM00119">
    <property type="entry name" value="HECTc"/>
    <property type="match status" value="1"/>
</dbReference>
<dbReference type="Pfam" id="PF00622">
    <property type="entry name" value="SPRY"/>
    <property type="match status" value="2"/>
</dbReference>
<feature type="compositionally biased region" description="Low complexity" evidence="8">
    <location>
        <begin position="1861"/>
        <end position="1870"/>
    </location>
</feature>
<dbReference type="CDD" id="cd12885">
    <property type="entry name" value="SPRY_RanBP_like"/>
    <property type="match status" value="1"/>
</dbReference>
<dbReference type="GO" id="GO:0000209">
    <property type="term" value="P:protein polyubiquitination"/>
    <property type="evidence" value="ECO:0007669"/>
    <property type="project" value="TreeGrafter"/>
</dbReference>
<evidence type="ECO:0000256" key="1">
    <source>
        <dbReference type="ARBA" id="ARBA00000885"/>
    </source>
</evidence>
<dbReference type="GO" id="GO:0061630">
    <property type="term" value="F:ubiquitin protein ligase activity"/>
    <property type="evidence" value="ECO:0007669"/>
    <property type="project" value="UniProtKB-EC"/>
</dbReference>
<feature type="active site" description="Glycyl thioester intermediate" evidence="6">
    <location>
        <position position="2877"/>
    </location>
</feature>
<dbReference type="EMBL" id="BRXU01000016">
    <property type="protein sequence ID" value="GLC56698.1"/>
    <property type="molecule type" value="Genomic_DNA"/>
</dbReference>
<evidence type="ECO:0000313" key="11">
    <source>
        <dbReference type="EMBL" id="GLC56698.1"/>
    </source>
</evidence>
<keyword evidence="4" id="KW-0808">Transferase</keyword>
<feature type="region of interest" description="Disordered" evidence="8">
    <location>
        <begin position="1838"/>
        <end position="1941"/>
    </location>
</feature>
<protein>
    <recommendedName>
        <fullName evidence="3">HECT-type E3 ubiquitin transferase</fullName>
        <ecNumber evidence="3">2.3.2.26</ecNumber>
    </recommendedName>
</protein>
<dbReference type="SUPFAM" id="SSF56112">
    <property type="entry name" value="Protein kinase-like (PK-like)"/>
    <property type="match status" value="1"/>
</dbReference>
<feature type="coiled-coil region" evidence="7">
    <location>
        <begin position="1543"/>
        <end position="1570"/>
    </location>
</feature>
<feature type="domain" description="B30.2/SPRY" evidence="9">
    <location>
        <begin position="706"/>
        <end position="885"/>
    </location>
</feature>
<evidence type="ECO:0000256" key="4">
    <source>
        <dbReference type="ARBA" id="ARBA00022679"/>
    </source>
</evidence>
<dbReference type="SUPFAM" id="SSF56204">
    <property type="entry name" value="Hect, E3 ligase catalytic domain"/>
    <property type="match status" value="1"/>
</dbReference>
<reference evidence="11 12" key="1">
    <citation type="journal article" date="2023" name="Commun. Biol.">
        <title>Reorganization of the ancestral sex-determining regions during the evolution of trioecy in Pleodorina starrii.</title>
        <authorList>
            <person name="Takahashi K."/>
            <person name="Suzuki S."/>
            <person name="Kawai-Toyooka H."/>
            <person name="Yamamoto K."/>
            <person name="Hamaji T."/>
            <person name="Ootsuki R."/>
            <person name="Yamaguchi H."/>
            <person name="Kawachi M."/>
            <person name="Higashiyama T."/>
            <person name="Nozaki H."/>
        </authorList>
    </citation>
    <scope>NUCLEOTIDE SEQUENCE [LARGE SCALE GENOMIC DNA]</scope>
    <source>
        <strain evidence="11 12">NIES-4479</strain>
    </source>
</reference>
<feature type="compositionally biased region" description="Basic and acidic residues" evidence="8">
    <location>
        <begin position="1916"/>
        <end position="1925"/>
    </location>
</feature>
<feature type="compositionally biased region" description="Low complexity" evidence="8">
    <location>
        <begin position="272"/>
        <end position="288"/>
    </location>
</feature>
<dbReference type="Gene3D" id="2.60.120.920">
    <property type="match status" value="4"/>
</dbReference>
<keyword evidence="12" id="KW-1185">Reference proteome</keyword>
<dbReference type="PROSITE" id="PS50237">
    <property type="entry name" value="HECT"/>
    <property type="match status" value="1"/>
</dbReference>
<evidence type="ECO:0000256" key="2">
    <source>
        <dbReference type="ARBA" id="ARBA00004906"/>
    </source>
</evidence>
<dbReference type="InterPro" id="IPR001870">
    <property type="entry name" value="B30.2/SPRY"/>
</dbReference>
<evidence type="ECO:0000256" key="7">
    <source>
        <dbReference type="SAM" id="Coils"/>
    </source>
</evidence>
<evidence type="ECO:0000259" key="9">
    <source>
        <dbReference type="PROSITE" id="PS50188"/>
    </source>
</evidence>
<dbReference type="InterPro" id="IPR044736">
    <property type="entry name" value="Gid1/RanBPM/SPLA_SPRY"/>
</dbReference>
<dbReference type="Gene3D" id="3.30.2410.10">
    <property type="entry name" value="Hect, E3 ligase catalytic domain"/>
    <property type="match status" value="1"/>
</dbReference>
<dbReference type="PANTHER" id="PTHR11254">
    <property type="entry name" value="HECT DOMAIN UBIQUITIN-PROTEIN LIGASE"/>
    <property type="match status" value="1"/>
</dbReference>
<feature type="compositionally biased region" description="Low complexity" evidence="8">
    <location>
        <begin position="1887"/>
        <end position="1908"/>
    </location>
</feature>
<dbReference type="Proteomes" id="UP001165080">
    <property type="component" value="Unassembled WGS sequence"/>
</dbReference>
<dbReference type="CDD" id="cd02440">
    <property type="entry name" value="AdoMet_MTases"/>
    <property type="match status" value="1"/>
</dbReference>
<accession>A0A9W6F4Y7</accession>
<evidence type="ECO:0000313" key="12">
    <source>
        <dbReference type="Proteomes" id="UP001165080"/>
    </source>
</evidence>
<keyword evidence="5 6" id="KW-0833">Ubl conjugation pathway</keyword>
<dbReference type="InterPro" id="IPR003877">
    <property type="entry name" value="SPRY_dom"/>
</dbReference>
<dbReference type="Gene3D" id="3.40.50.150">
    <property type="entry name" value="Vaccinia Virus protein VP39"/>
    <property type="match status" value="1"/>
</dbReference>
<feature type="compositionally biased region" description="Polar residues" evidence="8">
    <location>
        <begin position="2061"/>
        <end position="2078"/>
    </location>
</feature>
<feature type="region of interest" description="Disordered" evidence="8">
    <location>
        <begin position="214"/>
        <end position="288"/>
    </location>
</feature>
<dbReference type="EC" id="2.3.2.26" evidence="3"/>
<feature type="domain" description="B30.2/SPRY" evidence="9">
    <location>
        <begin position="1046"/>
        <end position="1223"/>
    </location>
</feature>
<dbReference type="CDD" id="cd11709">
    <property type="entry name" value="SPRY"/>
    <property type="match status" value="2"/>
</dbReference>
<dbReference type="Pfam" id="PF00632">
    <property type="entry name" value="HECT"/>
    <property type="match status" value="1"/>
</dbReference>
<dbReference type="InterPro" id="IPR050409">
    <property type="entry name" value="E3_ubiq-protein_ligase"/>
</dbReference>
<sequence>MGQGPSSPRRQYEEAGRFSAELGGNMQPVPTAENVRVTTMLPGIASAGPANIATSTRPAALSLEVTPASSTAAANMTAPPATSIAAAVTAAVPAAPQQPGAPAQQQQAQPAQQPQQRAAVHKSTALIPGWSRALSSQALQLECQKAHQPQRTSQSRDTYAVLELEVMKYVAYCGGITVKFRVDDLHYGPVENVTWGLASTRACPALQAPPLQAAQASASTSTAPGGPSAAAADPGAASSAPSPAAPAPSSAAAPASPPPSAAGPGSSGGSQAGTASPPSPATTGTTAAGGAAAAATAASPAAGPASPAGIVKSPESKLKAARAQMAANAPQSTATKLPSVAGALVDSVSRKPLYMISSTSTHRTVEPGDVLSLELAPREDKQPVIMATLKLNEAVLLQSSLPCSIISSLQMYPFVTVLPGMSVSLHEATTPSPLYTWYSPTPNGAPETQLCELDTCVKYHTTATTPVNLSAQGCGTSVEFHGSTVFTSGRHRWTVQLDNYGPHPTHIYVGIVTSSLDAPTSNGSNILANVGGPLRALTSGGNPAVGAAGGSVVGLSSAMGAAGGVGGVRTASGGVAGPSTSAAAAASAAAGTSAADAGSAQAAAAGASGVDATKSVPRPQGKWGAWMRLPGTNAANNANPSPLNAPPPPRDGLAHMAESSSSHCFITVDLDLNAGYVRFFRNGHLIVSAFTGVSAPVSPAIAFVQAPGLHCQAGLVNLTKLRQLDLRWNSENCSGDLRLNGHSVSKVSEVYGDYSTVLANQGFISGVHLWLIKVNNLSEPDSIFIGVCRGCMPLDQDPQDLRDRTYYLSNGVIRVGGRRVATNAANFQKGDTVACVLDADQGEIIFFRNGVEQGRARGIRGRLYPFVSCDSEGDQITLLGSYSLLLNRIPRHLADMEWDTQHRGPDIELSSNCLTATKSTSNGPSTVRGTIQYSGTGMHEFHVILDTLGPDGVWVGVAPPNMDPARCVGDSGCGWALHSDGDKRYDGREQEFTQSFKNGDVLTVSVSLAAGTIRFARNGTPLGTAFEGVRGPLVAAVTMGSEESKVTIQNRPTVLNTGEYTGELRWDDARAGKDLNVIDGLTVTKMSNEGGDYATVLGTLCLASGQHSWNVYINHVEDSNLFIGVTVGGHDLNADPQEMKHRTYYLSNGTIRVAGKLITRCAEPYAEGDLISVQLDMDQRHILFLKNNMLQGAGDGLPDEVWPYVSLDNIMDSITLHSSSMFVDLAHSLRWNPQKASKHALLSADGQSCTLRPVVSPATGAVEETSGQATVMGLREYCKTEVHSWIVRLEQQLPCQQPANFLVGVAPPTMELNRSLGEEHCGIGLDYFGYFYVNGRYFHVTNLSNWSMVAKPVRGSTAKHKGKAAPIFTFVEGKCEVTLTLDLKEGTLKFSHGGRAIGTIAGVKGPLHAAVTITSSRQSASLAPGPIGKSEHTNEELVNILKAKGCVVPPRLEAAMLVIPRDLFVPKDRHREAFRDQKVTVRMSDGSTMTLPPPSFAASALEKLALSSSNSNPTAFLDVGCGTGYVTALAACLVGERGTVHGIECVSSRLEAARSNMKQLRDRLAVLDRAPGSSIAVTTLGCSPAKCVSAIELSLSNVLIPECTDGTTYDAIYCDASLSEEDLPTFLSLLKPGGRMVVVIEEEALLVTRSANPHDFEREVITHVAGDFGELEDPTPWEVQEAISRIKERERRRGIEAARAEMAAIRSFEAAEMQQRVSAAMQRIGELEGVVARNNILALSAAGGGTAASAGTGLVGTASNASQLDCLSGLPNLVVAAPMPSMGSGVFGSALRSPVMVSSPVRLHPSVVQHPPRSPMGGSALRLSGVDDVRMVMKDKSRRAAAGIVAAASGKPSPRSRRPDASGANASSDSNWDERERGMASAFAVPSSLRSSRSKSSATSTAPNATNAHPHSHAHSGADDEHDQATDDYDDDDLDAASVPLAMDGGGGVHVSMPQTTFDDLLDSVSTVQSFTVEQVEAMMVGGSAPITVEGREVFMGTFKGVKVRVWKVPVSQSVSYLELRRAYSRYCISHPNITAVLGVCIQQATTSAIAWAEDDAFSDPSSAPVSASTSRAATPQRPTHAHSGGLRSPSPLKPPSLPALALEEPSSSRALGLSAPQSERQLQQQLLHQVLWVVEEAFGEESLHTRLERGLLSWQQVVRVGSDICKALAFLQDLRPAAAAGADQAAMPGVWLRDDAVGAGPSSQGEPNSLGVSVAAAQQQQQPGVLLLSPHALRSLVSPANVQVDAQQCKLSMLPVLLNQLEAALGPLGDGGGSLLVGMGGSYASAAALSSSTVGIPPTPLHCDMAYTDPAVLFSAPDASTPTSFYAFGVVLLQLLTEQGPLGLLSAVREALGSGTLRNLVPRLPDTPDMAAWAESFATLALRCTAPGGVASLEAEVLPALEELGTRLVSLGSAATLSWEQVEEMLMLPLQPRPMAGPGPASGGALDAVHRRWVRQDFRMRRKVFLQEVAKLAADGPVHKLEIRRNRCFKDSVAIFAGKGHAVWRQPLKVTFIGEAGMDSGGVTREWFSTLSSAISRGSPELFYTAGPQRNQLYVTPTSSSPAHLKKFAFVGLFMAKAILESAARGKELGPITLNLPLCEPFWKLLLGNPLSLVDLQQLDPTEFRSLMSILSMDIDGLIFENFVWAFQHPNAAAGSATQVASALAGAGASIPTQASTSAPDGEASTPTNASTLTASTTAAAASPFACCDNDDVCANAIPLKPGGKHIKVTNTTKREYVLLKAHKMLVGAVEAQMSALIDAFHSLIPRDLLDKYAFSSLEMQLLVCGEQRIDIQDLKRHCKYEDGYTGKEEIISWFWDVAESFDDVQRRQLLQFWSGSDGMPAEGFGSMDPAFHMVAVERMYDPNDTTARLPAAHTCFRQLDLPRYVSREELREKILCAITIGQGYMALS</sequence>
<feature type="compositionally biased region" description="Low complexity" evidence="8">
    <location>
        <begin position="214"/>
        <end position="254"/>
    </location>
</feature>
<dbReference type="PROSITE" id="PS50188">
    <property type="entry name" value="B302_SPRY"/>
    <property type="match status" value="3"/>
</dbReference>
<keyword evidence="7" id="KW-0175">Coiled coil</keyword>
<evidence type="ECO:0000256" key="8">
    <source>
        <dbReference type="SAM" id="MobiDB-lite"/>
    </source>
</evidence>
<comment type="pathway">
    <text evidence="2">Protein modification; protein ubiquitination.</text>
</comment>
<feature type="region of interest" description="Disordered" evidence="8">
    <location>
        <begin position="2061"/>
        <end position="2100"/>
    </location>
</feature>
<feature type="region of interest" description="Disordered" evidence="8">
    <location>
        <begin position="95"/>
        <end position="118"/>
    </location>
</feature>
<dbReference type="SMART" id="SM00449">
    <property type="entry name" value="SPRY"/>
    <property type="match status" value="3"/>
</dbReference>
<comment type="catalytic activity">
    <reaction evidence="1">
        <text>S-ubiquitinyl-[E2 ubiquitin-conjugating enzyme]-L-cysteine + [acceptor protein]-L-lysine = [E2 ubiquitin-conjugating enzyme]-L-cysteine + N(6)-ubiquitinyl-[acceptor protein]-L-lysine.</text>
        <dbReference type="EC" id="2.3.2.26"/>
    </reaction>
</comment>
<proteinExistence type="predicted"/>
<organism evidence="11 12">
    <name type="scientific">Pleodorina starrii</name>
    <dbReference type="NCBI Taxonomy" id="330485"/>
    <lineage>
        <taxon>Eukaryota</taxon>
        <taxon>Viridiplantae</taxon>
        <taxon>Chlorophyta</taxon>
        <taxon>core chlorophytes</taxon>
        <taxon>Chlorophyceae</taxon>
        <taxon>CS clade</taxon>
        <taxon>Chlamydomonadales</taxon>
        <taxon>Volvocaceae</taxon>
        <taxon>Pleodorina</taxon>
    </lineage>
</organism>
<dbReference type="PANTHER" id="PTHR11254:SF67">
    <property type="entry name" value="E3 UBIQUITIN-PROTEIN LIGASE HUWE1"/>
    <property type="match status" value="1"/>
</dbReference>
<dbReference type="OrthoDB" id="8068875at2759"/>
<evidence type="ECO:0000256" key="5">
    <source>
        <dbReference type="ARBA" id="ARBA00022786"/>
    </source>
</evidence>
<dbReference type="InterPro" id="IPR011009">
    <property type="entry name" value="Kinase-like_dom_sf"/>
</dbReference>
<feature type="region of interest" description="Disordered" evidence="8">
    <location>
        <begin position="1"/>
        <end position="29"/>
    </location>
</feature>
<feature type="compositionally biased region" description="Acidic residues" evidence="8">
    <location>
        <begin position="1926"/>
        <end position="1935"/>
    </location>
</feature>
<evidence type="ECO:0000259" key="10">
    <source>
        <dbReference type="PROSITE" id="PS50237"/>
    </source>
</evidence>
<dbReference type="Gene3D" id="1.10.510.10">
    <property type="entry name" value="Transferase(Phosphotransferase) domain 1"/>
    <property type="match status" value="1"/>
</dbReference>
<dbReference type="Pfam" id="PF01135">
    <property type="entry name" value="PCMT"/>
    <property type="match status" value="1"/>
</dbReference>
<dbReference type="InterPro" id="IPR000569">
    <property type="entry name" value="HECT_dom"/>
</dbReference>
<feature type="domain" description="HECT" evidence="10">
    <location>
        <begin position="2501"/>
        <end position="2909"/>
    </location>
</feature>
<dbReference type="InterPro" id="IPR029063">
    <property type="entry name" value="SAM-dependent_MTases_sf"/>
</dbReference>
<feature type="domain" description="B30.2/SPRY" evidence="9">
    <location>
        <begin position="876"/>
        <end position="1055"/>
    </location>
</feature>
<dbReference type="SUPFAM" id="SSF49899">
    <property type="entry name" value="Concanavalin A-like lectins/glucanases"/>
    <property type="match status" value="4"/>
</dbReference>
<dbReference type="SUPFAM" id="SSF53335">
    <property type="entry name" value="S-adenosyl-L-methionine-dependent methyltransferases"/>
    <property type="match status" value="1"/>
</dbReference>
<dbReference type="CDD" id="cd00078">
    <property type="entry name" value="HECTc"/>
    <property type="match status" value="1"/>
</dbReference>
<dbReference type="InterPro" id="IPR043136">
    <property type="entry name" value="B30.2/SPRY_sf"/>
</dbReference>
<dbReference type="GO" id="GO:0005737">
    <property type="term" value="C:cytoplasm"/>
    <property type="evidence" value="ECO:0007669"/>
    <property type="project" value="TreeGrafter"/>
</dbReference>
<name>A0A9W6F4Y7_9CHLO</name>
<evidence type="ECO:0000256" key="6">
    <source>
        <dbReference type="PROSITE-ProRule" id="PRU00104"/>
    </source>
</evidence>
<dbReference type="Gene3D" id="3.90.1750.10">
    <property type="entry name" value="Hect, E3 ligase catalytic domains"/>
    <property type="match status" value="2"/>
</dbReference>
<dbReference type="InterPro" id="IPR013320">
    <property type="entry name" value="ConA-like_dom_sf"/>
</dbReference>
<dbReference type="Gene3D" id="3.30.2160.10">
    <property type="entry name" value="Hect, E3 ligase catalytic domain"/>
    <property type="match status" value="1"/>
</dbReference>
<dbReference type="GO" id="GO:0006511">
    <property type="term" value="P:ubiquitin-dependent protein catabolic process"/>
    <property type="evidence" value="ECO:0007669"/>
    <property type="project" value="TreeGrafter"/>
</dbReference>
<evidence type="ECO:0000256" key="3">
    <source>
        <dbReference type="ARBA" id="ARBA00012485"/>
    </source>
</evidence>
<dbReference type="InterPro" id="IPR035983">
    <property type="entry name" value="Hect_E3_ubiquitin_ligase"/>
</dbReference>
<comment type="caution">
    <text evidence="11">The sequence shown here is derived from an EMBL/GenBank/DDBJ whole genome shotgun (WGS) entry which is preliminary data.</text>
</comment>
<gene>
    <name evidence="11" type="primary">PLEST007393</name>
    <name evidence="11" type="ORF">PLESTB_001136200</name>
</gene>